<proteinExistence type="predicted"/>
<dbReference type="eggNOG" id="ENOG5032YFS">
    <property type="taxonomic scope" value="Bacteria"/>
</dbReference>
<dbReference type="HOGENOM" id="CLU_048397_0_0_9"/>
<evidence type="ECO:0000313" key="1">
    <source>
        <dbReference type="EMBL" id="ACR73404.1"/>
    </source>
</evidence>
<dbReference type="Proteomes" id="UP000001476">
    <property type="component" value="Plasmid pEubeli2"/>
</dbReference>
<protein>
    <submittedName>
        <fullName evidence="1">Uncharacterized protein</fullName>
    </submittedName>
</protein>
<gene>
    <name evidence="1" type="ordered locus">EUBELI_20259</name>
</gene>
<dbReference type="AlphaFoldDB" id="C4Z7X6"/>
<keyword evidence="2" id="KW-1185">Reference proteome</keyword>
<reference evidence="1 2" key="1">
    <citation type="journal article" date="2009" name="Proc. Natl. Acad. Sci. U.S.A.">
        <title>Characterizing a model human gut microbiota composed of members of its two dominant bacterial phyla.</title>
        <authorList>
            <person name="Mahowald M.A."/>
            <person name="Rey F.E."/>
            <person name="Seedorf H."/>
            <person name="Turnbaugh P.J."/>
            <person name="Fulton R.S."/>
            <person name="Wollam A."/>
            <person name="Shah N."/>
            <person name="Wang C."/>
            <person name="Magrini V."/>
            <person name="Wilson R.K."/>
            <person name="Cantarel B.L."/>
            <person name="Coutinho P.M."/>
            <person name="Henrissat B."/>
            <person name="Crock L.W."/>
            <person name="Russell A."/>
            <person name="Verberkmoes N.C."/>
            <person name="Hettich R.L."/>
            <person name="Gordon J.I."/>
        </authorList>
    </citation>
    <scope>NUCLEOTIDE SEQUENCE [LARGE SCALE GENOMIC DNA]</scope>
    <source>
        <strain evidence="2">ATCC 27750 / DSM 3376 / VPI C15-48 / C15-B4</strain>
        <plasmid evidence="1">unnamed</plasmid>
    </source>
</reference>
<organism evidence="1 2">
    <name type="scientific">Lachnospira eligens (strain ATCC 27750 / DSM 3376 / VPI C15-48 / C15-B4)</name>
    <name type="common">Eubacterium eligens</name>
    <dbReference type="NCBI Taxonomy" id="515620"/>
    <lineage>
        <taxon>Bacteria</taxon>
        <taxon>Bacillati</taxon>
        <taxon>Bacillota</taxon>
        <taxon>Clostridia</taxon>
        <taxon>Lachnospirales</taxon>
        <taxon>Lachnospiraceae</taxon>
        <taxon>Lachnospira</taxon>
    </lineage>
</organism>
<keyword evidence="1" id="KW-0614">Plasmid</keyword>
<name>C4Z7X6_LACE2</name>
<sequence length="336" mass="38917">MEVWRLQVNTGEDSIAEYCIENNVAAMGWSLKELSESERKNIKNIKTFEDYCKYADKVYKSYASVKRLKEQVKENDIIWMHSRKEGKYYFGRVKKESKWIFNSEAAEKRDAGNQLTNIDWYEASTRADEESVPGAIATAFIKGSTLQRINKDGVKEYSQLLYNKIHDPEKEQFTYEKPNLCLDKHFYMLLSPSDVEDLLALWLYAEKGYVCIPSTNKIATAKYECVLVDPDKKIKKRKHIYIQVKKGKVDLKASDYVNLAKDGNEVYLLTTEGIVEDADKYKNITAVNPDKIYKFATAPEYNGVNEVIPKNIIPEHVLYWIEFLSEIENSNKADNN</sequence>
<dbReference type="RefSeq" id="WP_012740532.1">
    <property type="nucleotide sequence ID" value="NC_012780.1"/>
</dbReference>
<geneLocation type="plasmid" evidence="2">
    <name>pEubeli2</name>
</geneLocation>
<dbReference type="EMBL" id="CP001106">
    <property type="protein sequence ID" value="ACR73404.1"/>
    <property type="molecule type" value="Genomic_DNA"/>
</dbReference>
<dbReference type="KEGG" id="eel:EUBELI_20259"/>
<evidence type="ECO:0000313" key="2">
    <source>
        <dbReference type="Proteomes" id="UP000001476"/>
    </source>
</evidence>
<accession>C4Z7X6</accession>
<dbReference type="GeneID" id="41357002"/>